<protein>
    <submittedName>
        <fullName evidence="1">Uncharacterized protein</fullName>
    </submittedName>
</protein>
<evidence type="ECO:0000313" key="1">
    <source>
        <dbReference type="EMBL" id="SQH99140.1"/>
    </source>
</evidence>
<dbReference type="Proteomes" id="UP000249264">
    <property type="component" value="Chromosome 1"/>
</dbReference>
<evidence type="ECO:0000313" key="2">
    <source>
        <dbReference type="Proteomes" id="UP000249264"/>
    </source>
</evidence>
<sequence>MSTVRGSGTQQCVALTGQFLPLFGKGVVLWGERAPRRVQADIDSTVVYRAAKLIRDDD</sequence>
<name>A0A2X4RS41_9CORY</name>
<proteinExistence type="predicted"/>
<reference evidence="1 2" key="1">
    <citation type="submission" date="2018-06" db="EMBL/GenBank/DDBJ databases">
        <authorList>
            <consortium name="Pathogen Informatics"/>
            <person name="Doyle S."/>
        </authorList>
    </citation>
    <scope>NUCLEOTIDE SEQUENCE [LARGE SCALE GENOMIC DNA]</scope>
    <source>
        <strain evidence="1 2">NCTC10288</strain>
    </source>
</reference>
<dbReference type="EMBL" id="LS483460">
    <property type="protein sequence ID" value="SQH99140.1"/>
    <property type="molecule type" value="Genomic_DNA"/>
</dbReference>
<dbReference type="KEGG" id="cmin:NCTC10288_00662"/>
<accession>A0A2X4RS41</accession>
<gene>
    <name evidence="1" type="ORF">NCTC10288_00662</name>
</gene>
<dbReference type="AlphaFoldDB" id="A0A2X4RS41"/>
<organism evidence="1 2">
    <name type="scientific">Corynebacterium minutissimum</name>
    <dbReference type="NCBI Taxonomy" id="38301"/>
    <lineage>
        <taxon>Bacteria</taxon>
        <taxon>Bacillati</taxon>
        <taxon>Actinomycetota</taxon>
        <taxon>Actinomycetes</taxon>
        <taxon>Mycobacteriales</taxon>
        <taxon>Corynebacteriaceae</taxon>
        <taxon>Corynebacterium</taxon>
    </lineage>
</organism>